<comment type="caution">
    <text evidence="2">The sequence shown here is derived from an EMBL/GenBank/DDBJ whole genome shotgun (WGS) entry which is preliminary data.</text>
</comment>
<dbReference type="Proteomes" id="UP000460435">
    <property type="component" value="Unassembled WGS sequence"/>
</dbReference>
<dbReference type="AlphaFoldDB" id="A0A7K3M9P9"/>
<evidence type="ECO:0000313" key="3">
    <source>
        <dbReference type="Proteomes" id="UP000460435"/>
    </source>
</evidence>
<dbReference type="InterPro" id="IPR038071">
    <property type="entry name" value="UROD/MetE-like_sf"/>
</dbReference>
<feature type="domain" description="Cobalamin-independent methionine synthase MetE C-terminal/archaeal" evidence="1">
    <location>
        <begin position="29"/>
        <end position="345"/>
    </location>
</feature>
<protein>
    <submittedName>
        <fullName evidence="2">Methionine synthase</fullName>
    </submittedName>
</protein>
<reference evidence="2 3" key="1">
    <citation type="submission" date="2019-11" db="EMBL/GenBank/DDBJ databases">
        <authorList>
            <person name="Li X.-J."/>
            <person name="Feng X.-M."/>
        </authorList>
    </citation>
    <scope>NUCLEOTIDE SEQUENCE [LARGE SCALE GENOMIC DNA]</scope>
    <source>
        <strain evidence="2 3">XMNu-373</strain>
    </source>
</reference>
<dbReference type="GO" id="GO:0003871">
    <property type="term" value="F:5-methyltetrahydropteroyltriglutamate-homocysteine S-methyltransferase activity"/>
    <property type="evidence" value="ECO:0007669"/>
    <property type="project" value="InterPro"/>
</dbReference>
<dbReference type="EMBL" id="WLZY01000006">
    <property type="protein sequence ID" value="NDL59138.1"/>
    <property type="molecule type" value="Genomic_DNA"/>
</dbReference>
<organism evidence="2 3">
    <name type="scientific">Phytoactinopolyspora mesophila</name>
    <dbReference type="NCBI Taxonomy" id="2650750"/>
    <lineage>
        <taxon>Bacteria</taxon>
        <taxon>Bacillati</taxon>
        <taxon>Actinomycetota</taxon>
        <taxon>Actinomycetes</taxon>
        <taxon>Jiangellales</taxon>
        <taxon>Jiangellaceae</taxon>
        <taxon>Phytoactinopolyspora</taxon>
    </lineage>
</organism>
<gene>
    <name evidence="2" type="ORF">F7O44_18885</name>
</gene>
<dbReference type="GO" id="GO:0008270">
    <property type="term" value="F:zinc ion binding"/>
    <property type="evidence" value="ECO:0007669"/>
    <property type="project" value="InterPro"/>
</dbReference>
<evidence type="ECO:0000313" key="2">
    <source>
        <dbReference type="EMBL" id="NDL59138.1"/>
    </source>
</evidence>
<proteinExistence type="predicted"/>
<accession>A0A7K3M9P9</accession>
<dbReference type="SUPFAM" id="SSF51726">
    <property type="entry name" value="UROD/MetE-like"/>
    <property type="match status" value="1"/>
</dbReference>
<dbReference type="Pfam" id="PF01717">
    <property type="entry name" value="Meth_synt_2"/>
    <property type="match status" value="1"/>
</dbReference>
<dbReference type="Gene3D" id="3.20.20.210">
    <property type="match status" value="1"/>
</dbReference>
<sequence length="355" mass="37446">MQESCRGSGEETAGRSLWSVSFPWKPAVATGVGSLPYEDRDEAARIVFGELPDLPHLPELPWRGAGSEIVGRTATLLVDIHVDLQPSGWRLIDRAGADERRARSTLRADLDALEIAAHGYSGPFKIQVGGPLTLAATLQRTRGDRAVSDHGARRDLAASLAEGLAEHVAEVAKRVPGGSLVVQIDEPSLPAVLAGEIPTISGWGRLRSVDPSEAETLLSTVIGAVGAPVVVHSCATRVPVSLLHRAGAVAVAIDVNLVEGEYLTDLAEAVDAGLGLWPGIVPSAAPETPPADRELAQRIVGLCRRLDQDPARMAPRIVVTPTCGLAGSSPTWARQAYRLARTTARAFADIVGLEQ</sequence>
<dbReference type="InterPro" id="IPR002629">
    <property type="entry name" value="Met_Synth_C/arc"/>
</dbReference>
<evidence type="ECO:0000259" key="1">
    <source>
        <dbReference type="Pfam" id="PF01717"/>
    </source>
</evidence>
<name>A0A7K3M9P9_9ACTN</name>
<dbReference type="GO" id="GO:0009086">
    <property type="term" value="P:methionine biosynthetic process"/>
    <property type="evidence" value="ECO:0007669"/>
    <property type="project" value="InterPro"/>
</dbReference>
<keyword evidence="3" id="KW-1185">Reference proteome</keyword>